<dbReference type="EMBL" id="JAERRC010000035">
    <property type="protein sequence ID" value="MBL0706701.1"/>
    <property type="molecule type" value="Genomic_DNA"/>
</dbReference>
<evidence type="ECO:0000313" key="2">
    <source>
        <dbReference type="EMBL" id="MBL0706701.1"/>
    </source>
</evidence>
<organism evidence="2 3">
    <name type="scientific">Sinomonas cellulolyticus</name>
    <dbReference type="NCBI Taxonomy" id="2801916"/>
    <lineage>
        <taxon>Bacteria</taxon>
        <taxon>Bacillati</taxon>
        <taxon>Actinomycetota</taxon>
        <taxon>Actinomycetes</taxon>
        <taxon>Micrococcales</taxon>
        <taxon>Micrococcaceae</taxon>
        <taxon>Sinomonas</taxon>
    </lineage>
</organism>
<gene>
    <name evidence="2" type="ORF">JJE72_14495</name>
</gene>
<evidence type="ECO:0000256" key="1">
    <source>
        <dbReference type="SAM" id="SignalP"/>
    </source>
</evidence>
<dbReference type="InterPro" id="IPR011042">
    <property type="entry name" value="6-blade_b-propeller_TolB-like"/>
</dbReference>
<dbReference type="Proteomes" id="UP000639051">
    <property type="component" value="Unassembled WGS sequence"/>
</dbReference>
<protein>
    <submittedName>
        <fullName evidence="2">ScyD/ScyE family protein</fullName>
    </submittedName>
</protein>
<dbReference type="RefSeq" id="WP_189694632.1">
    <property type="nucleotide sequence ID" value="NZ_BNCM01000012.1"/>
</dbReference>
<sequence>MKKTLALLAAGLLAVGTANPAAAAPPTSGPTTLATGLVTPLHVSIGTGSTPIVSEEFAGRLTRVGTADPLHEDPGWDVAGTATQGSTTYVVQSQGAGPEDTHPLAGSLVAIDSKGTARTITEQIGAWETAHNPDGDTHYGAPSAATDCIAALEGAGFPGSYSGEVDSHPYAIAVHGNTAYVADAGGNDILAVNLTSGAIRTLAVIPPRTVAIPALPGLEACAGVQYSLEAVPTDVTVGPDGWLYVSSLPGGPEDGSLGANGSVYRVNPTTGAVQEWVTGLVSPTGIAFDGSGNLYVASLFGGGVFKVAAGTHAAQMFLEEPLTADVTVKGSTLYATTDVLGAGKLISLKL</sequence>
<comment type="caution">
    <text evidence="2">The sequence shown here is derived from an EMBL/GenBank/DDBJ whole genome shotgun (WGS) entry which is preliminary data.</text>
</comment>
<keyword evidence="1" id="KW-0732">Signal</keyword>
<feature type="signal peptide" evidence="1">
    <location>
        <begin position="1"/>
        <end position="23"/>
    </location>
</feature>
<feature type="chain" id="PRO_5045204760" evidence="1">
    <location>
        <begin position="24"/>
        <end position="350"/>
    </location>
</feature>
<reference evidence="2 3" key="1">
    <citation type="submission" date="2021-01" db="EMBL/GenBank/DDBJ databases">
        <title>Genome public.</title>
        <authorList>
            <person name="Liu C."/>
            <person name="Sun Q."/>
        </authorList>
    </citation>
    <scope>NUCLEOTIDE SEQUENCE [LARGE SCALE GENOMIC DNA]</scope>
    <source>
        <strain evidence="2 3">JC656</strain>
    </source>
</reference>
<keyword evidence="3" id="KW-1185">Reference proteome</keyword>
<accession>A0ABS1K4V0</accession>
<dbReference type="InterPro" id="IPR048031">
    <property type="entry name" value="ScyD/ScyE-like"/>
</dbReference>
<proteinExistence type="predicted"/>
<name>A0ABS1K4V0_9MICC</name>
<dbReference type="SUPFAM" id="SSF63825">
    <property type="entry name" value="YWTD domain"/>
    <property type="match status" value="1"/>
</dbReference>
<dbReference type="Gene3D" id="2.120.10.30">
    <property type="entry name" value="TolB, C-terminal domain"/>
    <property type="match status" value="1"/>
</dbReference>
<dbReference type="NCBIfam" id="NF033206">
    <property type="entry name" value="ScyE_fam"/>
    <property type="match status" value="1"/>
</dbReference>
<evidence type="ECO:0000313" key="3">
    <source>
        <dbReference type="Proteomes" id="UP000639051"/>
    </source>
</evidence>